<accession>A0A2K3KVG3</accession>
<reference evidence="1 2" key="2">
    <citation type="journal article" date="2017" name="Front. Plant Sci.">
        <title>Gene Classification and Mining of Molecular Markers Useful in Red Clover (Trifolium pratense) Breeding.</title>
        <authorList>
            <person name="Istvanek J."/>
            <person name="Dluhosova J."/>
            <person name="Dluhos P."/>
            <person name="Patkova L."/>
            <person name="Nedelnik J."/>
            <person name="Repkova J."/>
        </authorList>
    </citation>
    <scope>NUCLEOTIDE SEQUENCE [LARGE SCALE GENOMIC DNA]</scope>
    <source>
        <strain evidence="2">cv. Tatra</strain>
        <tissue evidence="1">Young leaves</tissue>
    </source>
</reference>
<reference evidence="1 2" key="1">
    <citation type="journal article" date="2014" name="Am. J. Bot.">
        <title>Genome assembly and annotation for red clover (Trifolium pratense; Fabaceae).</title>
        <authorList>
            <person name="Istvanek J."/>
            <person name="Jaros M."/>
            <person name="Krenek A."/>
            <person name="Repkova J."/>
        </authorList>
    </citation>
    <scope>NUCLEOTIDE SEQUENCE [LARGE SCALE GENOMIC DNA]</scope>
    <source>
        <strain evidence="2">cv. Tatra</strain>
        <tissue evidence="1">Young leaves</tissue>
    </source>
</reference>
<feature type="non-terminal residue" evidence="1">
    <location>
        <position position="1"/>
    </location>
</feature>
<organism evidence="1 2">
    <name type="scientific">Trifolium pratense</name>
    <name type="common">Red clover</name>
    <dbReference type="NCBI Taxonomy" id="57577"/>
    <lineage>
        <taxon>Eukaryota</taxon>
        <taxon>Viridiplantae</taxon>
        <taxon>Streptophyta</taxon>
        <taxon>Embryophyta</taxon>
        <taxon>Tracheophyta</taxon>
        <taxon>Spermatophyta</taxon>
        <taxon>Magnoliopsida</taxon>
        <taxon>eudicotyledons</taxon>
        <taxon>Gunneridae</taxon>
        <taxon>Pentapetalae</taxon>
        <taxon>rosids</taxon>
        <taxon>fabids</taxon>
        <taxon>Fabales</taxon>
        <taxon>Fabaceae</taxon>
        <taxon>Papilionoideae</taxon>
        <taxon>50 kb inversion clade</taxon>
        <taxon>NPAAA clade</taxon>
        <taxon>Hologalegina</taxon>
        <taxon>IRL clade</taxon>
        <taxon>Trifolieae</taxon>
        <taxon>Trifolium</taxon>
    </lineage>
</organism>
<protein>
    <submittedName>
        <fullName evidence="1">Uncharacterized protein</fullName>
    </submittedName>
</protein>
<dbReference type="EMBL" id="ASHM01112234">
    <property type="protein sequence ID" value="PNX70270.1"/>
    <property type="molecule type" value="Genomic_DNA"/>
</dbReference>
<comment type="caution">
    <text evidence="1">The sequence shown here is derived from an EMBL/GenBank/DDBJ whole genome shotgun (WGS) entry which is preliminary data.</text>
</comment>
<proteinExistence type="predicted"/>
<evidence type="ECO:0000313" key="1">
    <source>
        <dbReference type="EMBL" id="PNX70270.1"/>
    </source>
</evidence>
<sequence>RSPSGPSSPPQCFAASIVVVHPTDSFTSPHGFSQLLPA</sequence>
<dbReference type="Proteomes" id="UP000236291">
    <property type="component" value="Unassembled WGS sequence"/>
</dbReference>
<gene>
    <name evidence="1" type="ORF">L195_g057224</name>
</gene>
<dbReference type="AlphaFoldDB" id="A0A2K3KVG3"/>
<evidence type="ECO:0000313" key="2">
    <source>
        <dbReference type="Proteomes" id="UP000236291"/>
    </source>
</evidence>
<name>A0A2K3KVG3_TRIPR</name>